<feature type="transmembrane region" description="Helical" evidence="2">
    <location>
        <begin position="36"/>
        <end position="56"/>
    </location>
</feature>
<keyword evidence="2" id="KW-0472">Membrane</keyword>
<comment type="caution">
    <text evidence="3">The sequence shown here is derived from an EMBL/GenBank/DDBJ whole genome shotgun (WGS) entry which is preliminary data.</text>
</comment>
<feature type="transmembrane region" description="Helical" evidence="2">
    <location>
        <begin position="287"/>
        <end position="306"/>
    </location>
</feature>
<name>A0ABU9W5I2_9MICO</name>
<keyword evidence="4" id="KW-1185">Reference proteome</keyword>
<reference evidence="3 4" key="1">
    <citation type="submission" date="2024-03" db="EMBL/GenBank/DDBJ databases">
        <title>YIM 134122 draft genome.</title>
        <authorList>
            <person name="Zuo S."/>
            <person name="Xiong L."/>
        </authorList>
    </citation>
    <scope>NUCLEOTIDE SEQUENCE [LARGE SCALE GENOMIC DNA]</scope>
    <source>
        <strain evidence="3 4">YIM 134122</strain>
    </source>
</reference>
<accession>A0ABU9W5I2</accession>
<feature type="transmembrane region" description="Helical" evidence="2">
    <location>
        <begin position="318"/>
        <end position="338"/>
    </location>
</feature>
<keyword evidence="2" id="KW-0812">Transmembrane</keyword>
<feature type="region of interest" description="Disordered" evidence="1">
    <location>
        <begin position="1"/>
        <end position="22"/>
    </location>
</feature>
<dbReference type="RefSeq" id="WP_342114299.1">
    <property type="nucleotide sequence ID" value="NZ_JBCAUN010000002.1"/>
</dbReference>
<dbReference type="EMBL" id="JBCLVG010000002">
    <property type="protein sequence ID" value="MEN1947248.1"/>
    <property type="molecule type" value="Genomic_DNA"/>
</dbReference>
<evidence type="ECO:0000313" key="4">
    <source>
        <dbReference type="Proteomes" id="UP001425155"/>
    </source>
</evidence>
<evidence type="ECO:0008006" key="5">
    <source>
        <dbReference type="Google" id="ProtNLM"/>
    </source>
</evidence>
<feature type="transmembrane region" description="Helical" evidence="2">
    <location>
        <begin position="112"/>
        <end position="131"/>
    </location>
</feature>
<keyword evidence="2" id="KW-1133">Transmembrane helix</keyword>
<dbReference type="Proteomes" id="UP001425155">
    <property type="component" value="Unassembled WGS sequence"/>
</dbReference>
<sequence>MSHPTPAQSTPAESVASVAPPGPTGATTAANVESRALLFAIGGFVAAAVIGLILFGGRDVPLAGADSLGNVTAVVSAVIALVVFIAGYVLSYAEPSRAWLRDVRLGRQFLDIGGLAFAHAVLCFLAFGVLFKLLEGAFIGAVVFPFAAAAMLGAACAASSYFVYLSAVHMTTSRVAATMAIFLVLGLLTSMLTAGDPNWWKMNISALGMSDDLSGYVFNFTLVIAGIVITTMANYMTAELESGPLTRTDETTTDAVSRGRARYVKWSLVLIGVFLACVGIFPVDDFFAIHNTVAIGMAVVFAVLVFRLPWVVPGLPRAFFVVGYIFIAVIAVTAVFFATGYYNLTAVEIIAFALIFTWLIVLIRMVSAAATDAAASLGEARTKSAAEAPRG</sequence>
<organism evidence="3 4">
    <name type="scientific">Leifsonia stereocauli</name>
    <dbReference type="NCBI Taxonomy" id="3134136"/>
    <lineage>
        <taxon>Bacteria</taxon>
        <taxon>Bacillati</taxon>
        <taxon>Actinomycetota</taxon>
        <taxon>Actinomycetes</taxon>
        <taxon>Micrococcales</taxon>
        <taxon>Microbacteriaceae</taxon>
        <taxon>Leifsonia</taxon>
    </lineage>
</organism>
<feature type="transmembrane region" description="Helical" evidence="2">
    <location>
        <begin position="215"/>
        <end position="237"/>
    </location>
</feature>
<feature type="transmembrane region" description="Helical" evidence="2">
    <location>
        <begin position="137"/>
        <end position="163"/>
    </location>
</feature>
<feature type="transmembrane region" description="Helical" evidence="2">
    <location>
        <begin position="263"/>
        <end position="281"/>
    </location>
</feature>
<evidence type="ECO:0000256" key="1">
    <source>
        <dbReference type="SAM" id="MobiDB-lite"/>
    </source>
</evidence>
<feature type="transmembrane region" description="Helical" evidence="2">
    <location>
        <begin position="68"/>
        <end position="91"/>
    </location>
</feature>
<evidence type="ECO:0000256" key="2">
    <source>
        <dbReference type="SAM" id="Phobius"/>
    </source>
</evidence>
<feature type="transmembrane region" description="Helical" evidence="2">
    <location>
        <begin position="344"/>
        <end position="363"/>
    </location>
</feature>
<protein>
    <recommendedName>
        <fullName evidence="5">DUF998 domain-containing protein</fullName>
    </recommendedName>
</protein>
<evidence type="ECO:0000313" key="3">
    <source>
        <dbReference type="EMBL" id="MEN1947248.1"/>
    </source>
</evidence>
<feature type="transmembrane region" description="Helical" evidence="2">
    <location>
        <begin position="175"/>
        <end position="195"/>
    </location>
</feature>
<gene>
    <name evidence="3" type="ORF">WJX64_11885</name>
</gene>
<proteinExistence type="predicted"/>
<feature type="compositionally biased region" description="Polar residues" evidence="1">
    <location>
        <begin position="1"/>
        <end position="12"/>
    </location>
</feature>